<dbReference type="GO" id="GO:0006952">
    <property type="term" value="P:defense response"/>
    <property type="evidence" value="ECO:0007669"/>
    <property type="project" value="UniProtKB-KW"/>
</dbReference>
<dbReference type="Pfam" id="PF23282">
    <property type="entry name" value="WHD_ROQ1"/>
    <property type="match status" value="1"/>
</dbReference>
<evidence type="ECO:0000313" key="7">
    <source>
        <dbReference type="Proteomes" id="UP000187203"/>
    </source>
</evidence>
<dbReference type="Gene3D" id="3.40.50.300">
    <property type="entry name" value="P-loop containing nucleotide triphosphate hydrolases"/>
    <property type="match status" value="1"/>
</dbReference>
<dbReference type="EMBL" id="AWUE01016302">
    <property type="protein sequence ID" value="OMO93044.1"/>
    <property type="molecule type" value="Genomic_DNA"/>
</dbReference>
<accession>A0A1R3JDZ4</accession>
<dbReference type="SUPFAM" id="SSF46785">
    <property type="entry name" value="Winged helix' DNA-binding domain"/>
    <property type="match status" value="1"/>
</dbReference>
<dbReference type="SUPFAM" id="SSF52540">
    <property type="entry name" value="P-loop containing nucleoside triphosphate hydrolases"/>
    <property type="match status" value="1"/>
</dbReference>
<evidence type="ECO:0000256" key="4">
    <source>
        <dbReference type="ARBA" id="ARBA00023027"/>
    </source>
</evidence>
<dbReference type="Pfam" id="PF00931">
    <property type="entry name" value="NB-ARC"/>
    <property type="match status" value="1"/>
</dbReference>
<keyword evidence="7" id="KW-1185">Reference proteome</keyword>
<keyword evidence="2" id="KW-0677">Repeat</keyword>
<dbReference type="InterPro" id="IPR011713">
    <property type="entry name" value="Leu-rich_rpt_3"/>
</dbReference>
<keyword evidence="4" id="KW-0520">NAD</keyword>
<evidence type="ECO:0000259" key="5">
    <source>
        <dbReference type="PROSITE" id="PS50104"/>
    </source>
</evidence>
<comment type="caution">
    <text evidence="6">The sequence shown here is derived from an EMBL/GenBank/DDBJ whole genome shotgun (WGS) entry which is preliminary data.</text>
</comment>
<dbReference type="AlphaFoldDB" id="A0A1R3JDZ4"/>
<keyword evidence="1" id="KW-0433">Leucine-rich repeat</keyword>
<dbReference type="FunFam" id="3.40.50.10140:FF:000007">
    <property type="entry name" value="Disease resistance protein (TIR-NBS-LRR class)"/>
    <property type="match status" value="1"/>
</dbReference>
<dbReference type="PROSITE" id="PS50104">
    <property type="entry name" value="TIR"/>
    <property type="match status" value="1"/>
</dbReference>
<dbReference type="InterPro" id="IPR042197">
    <property type="entry name" value="Apaf_helical"/>
</dbReference>
<dbReference type="InterPro" id="IPR058192">
    <property type="entry name" value="WHD_ROQ1-like"/>
</dbReference>
<dbReference type="PANTHER" id="PTHR11017:SF479">
    <property type="entry name" value="DISEASE RESISTANCE PROTEIN (TIR-NBS-LRR CLASS) FAMILY"/>
    <property type="match status" value="1"/>
</dbReference>
<dbReference type="InterPro" id="IPR032675">
    <property type="entry name" value="LRR_dom_sf"/>
</dbReference>
<dbReference type="InterPro" id="IPR035897">
    <property type="entry name" value="Toll_tir_struct_dom_sf"/>
</dbReference>
<dbReference type="InterPro" id="IPR002182">
    <property type="entry name" value="NB-ARC"/>
</dbReference>
<dbReference type="InterPro" id="IPR027417">
    <property type="entry name" value="P-loop_NTPase"/>
</dbReference>
<dbReference type="InterPro" id="IPR000157">
    <property type="entry name" value="TIR_dom"/>
</dbReference>
<evidence type="ECO:0000256" key="2">
    <source>
        <dbReference type="ARBA" id="ARBA00022737"/>
    </source>
</evidence>
<dbReference type="Gene3D" id="1.10.8.430">
    <property type="entry name" value="Helical domain of apoptotic protease-activating factors"/>
    <property type="match status" value="1"/>
</dbReference>
<reference evidence="7" key="1">
    <citation type="submission" date="2013-09" db="EMBL/GenBank/DDBJ databases">
        <title>Corchorus olitorius genome sequencing.</title>
        <authorList>
            <person name="Alam M."/>
            <person name="Haque M.S."/>
            <person name="Islam M.S."/>
            <person name="Emdad E.M."/>
            <person name="Islam M.M."/>
            <person name="Ahmed B."/>
            <person name="Halim A."/>
            <person name="Hossen Q.M.M."/>
            <person name="Hossain M.Z."/>
            <person name="Ahmed R."/>
            <person name="Khan M.M."/>
            <person name="Islam R."/>
            <person name="Rashid M.M."/>
            <person name="Khan S.A."/>
            <person name="Rahman M.S."/>
            <person name="Alam M."/>
            <person name="Yahiya A.S."/>
            <person name="Khan M.S."/>
            <person name="Azam M.S."/>
            <person name="Haque T."/>
            <person name="Lashkar M.Z.H."/>
            <person name="Akhand A.I."/>
            <person name="Morshed G."/>
            <person name="Roy S."/>
            <person name="Uddin K.S."/>
            <person name="Rabeya T."/>
            <person name="Hossain A.S."/>
            <person name="Chowdhury A."/>
            <person name="Snigdha A.R."/>
            <person name="Mortoza M.S."/>
            <person name="Matin S.A."/>
            <person name="Hoque S.M.E."/>
            <person name="Islam M.K."/>
            <person name="Roy D.K."/>
            <person name="Haider R."/>
            <person name="Moosa M.M."/>
            <person name="Elias S.M."/>
            <person name="Hasan A.M."/>
            <person name="Jahan S."/>
            <person name="Shafiuddin M."/>
            <person name="Mahmood N."/>
            <person name="Shommy N.S."/>
        </authorList>
    </citation>
    <scope>NUCLEOTIDE SEQUENCE [LARGE SCALE GENOMIC DNA]</scope>
    <source>
        <strain evidence="7">cv. O-4</strain>
    </source>
</reference>
<dbReference type="SUPFAM" id="SSF52058">
    <property type="entry name" value="L domain-like"/>
    <property type="match status" value="1"/>
</dbReference>
<evidence type="ECO:0000313" key="6">
    <source>
        <dbReference type="EMBL" id="OMO93044.1"/>
    </source>
</evidence>
<dbReference type="GO" id="GO:0007165">
    <property type="term" value="P:signal transduction"/>
    <property type="evidence" value="ECO:0007669"/>
    <property type="project" value="InterPro"/>
</dbReference>
<sequence length="1112" mass="126544">MASSSSSSIQPRFQVFLSFRGEDTRHSFTSHLLKALKKSGFNVFFDEETLKKGDALTPALLNAITGSKVSIIILSKDYASSKSCLVELSKIMECKHSRGQIVLPIFYRVNPSHVRRPVKDNESPFKESFRQHLKNKPMEARRWKAAFTQVGYLTGWHIHGCNFNRSEPEYIKDIVEDVIKILGHKSTIVHSSVLVGIKDQIEKILLLINQEHTRVIGIWGMGGIGKTTLAEAVYNEVVFGSYNFELDAHCFLQDVRERSLEKYGNGMQSLQNELLFKLLGGNIHVDTRFIGNPLIQDRLRNLRLFVVFDDVSDLDQIKRLGVEHYGPGSKVIVTSRDRHLLRNIGVDEMYKVEKLNEDDSLKLFCKFAFKQDNPVADFLDLSKEFLWYCGGNPLALKVLGASLYQKTRDEWGSALEKLKEYPEEDIFGSLKISFDGLGRLERSIFLDIACFSLRGEGEVTSWLECLYNGAKIGISKLVDKCLLDDHLNMHDLLQEMGRDIVRQESEDPGKRSRLWSREDVYSVLKSNKGTESIKVISLDMSEIKELHISPSIFEKMVNLIFIKFINTNWGSNNKLLLASQDLSYLPDGLRYFQWDYSPLKSLPSNFDPRNLVVLKLHHSNIEQLWNGDQDQEFVNLKEMDLSCSENLRRLPDLLRATKLESLRCGECISLSELPCMTHLISLKALELGRCPISKFPEIPHNLEELNLHGTRIEEVPSFIGSLKKLKYLSVDQTNVQNISSSICELDALQGFTLSHCPNITELDLRMMTPMPSSIPRLQKLQKLWVFGCKSLKSLSGIPPWLERLDASNCTSLERVSFIDIDTSLETVSMLFTDDDFDDDALFNIYDGFAFPNCPTLNQEACDNVTSACVTFNIQSRAKLLAKQLAEHNLDVYDAKDKLRSSLCYLPGSEIADKFESQSRNSSIIVKLEGSGSATSTRFLCFTLCIVLITCHYDRQYYISSEYQLKGRDGVYRNFKREWYIESGFEGIWNSEGEYVFVLFKNSMVHRDMNYTEASFDFKVTCYFNDEHNEKEMNEEIKVEKCGVHVFYVDGETFTVSKVGSSINCSSDEYHRSCTPNIISPNSASPIVHSLPRLTIGEDANVGNDHGLKALLL</sequence>
<dbReference type="Gene3D" id="3.80.10.10">
    <property type="entry name" value="Ribonuclease Inhibitor"/>
    <property type="match status" value="2"/>
</dbReference>
<dbReference type="OrthoDB" id="961019at2759"/>
<dbReference type="Pfam" id="PF01582">
    <property type="entry name" value="TIR"/>
    <property type="match status" value="1"/>
</dbReference>
<evidence type="ECO:0000256" key="1">
    <source>
        <dbReference type="ARBA" id="ARBA00022614"/>
    </source>
</evidence>
<dbReference type="PRINTS" id="PR00364">
    <property type="entry name" value="DISEASERSIST"/>
</dbReference>
<gene>
    <name evidence="6" type="ORF">COLO4_17149</name>
</gene>
<evidence type="ECO:0000256" key="3">
    <source>
        <dbReference type="ARBA" id="ARBA00022821"/>
    </source>
</evidence>
<dbReference type="InterPro" id="IPR044974">
    <property type="entry name" value="Disease_R_plants"/>
</dbReference>
<dbReference type="InterPro" id="IPR036390">
    <property type="entry name" value="WH_DNA-bd_sf"/>
</dbReference>
<dbReference type="SMART" id="SM00255">
    <property type="entry name" value="TIR"/>
    <property type="match status" value="1"/>
</dbReference>
<name>A0A1R3JDZ4_9ROSI</name>
<dbReference type="Pfam" id="PF07725">
    <property type="entry name" value="LRR_3"/>
    <property type="match status" value="1"/>
</dbReference>
<feature type="domain" description="TIR" evidence="5">
    <location>
        <begin position="11"/>
        <end position="182"/>
    </location>
</feature>
<keyword evidence="3" id="KW-0611">Plant defense</keyword>
<organism evidence="6 7">
    <name type="scientific">Corchorus olitorius</name>
    <dbReference type="NCBI Taxonomy" id="93759"/>
    <lineage>
        <taxon>Eukaryota</taxon>
        <taxon>Viridiplantae</taxon>
        <taxon>Streptophyta</taxon>
        <taxon>Embryophyta</taxon>
        <taxon>Tracheophyta</taxon>
        <taxon>Spermatophyta</taxon>
        <taxon>Magnoliopsida</taxon>
        <taxon>eudicotyledons</taxon>
        <taxon>Gunneridae</taxon>
        <taxon>Pentapetalae</taxon>
        <taxon>rosids</taxon>
        <taxon>malvids</taxon>
        <taxon>Malvales</taxon>
        <taxon>Malvaceae</taxon>
        <taxon>Grewioideae</taxon>
        <taxon>Apeibeae</taxon>
        <taxon>Corchorus</taxon>
    </lineage>
</organism>
<dbReference type="Proteomes" id="UP000187203">
    <property type="component" value="Unassembled WGS sequence"/>
</dbReference>
<dbReference type="PANTHER" id="PTHR11017">
    <property type="entry name" value="LEUCINE-RICH REPEAT-CONTAINING PROTEIN"/>
    <property type="match status" value="1"/>
</dbReference>
<dbReference type="GO" id="GO:0043531">
    <property type="term" value="F:ADP binding"/>
    <property type="evidence" value="ECO:0007669"/>
    <property type="project" value="InterPro"/>
</dbReference>
<dbReference type="Gene3D" id="3.40.50.10140">
    <property type="entry name" value="Toll/interleukin-1 receptor homology (TIR) domain"/>
    <property type="match status" value="1"/>
</dbReference>
<protein>
    <recommendedName>
        <fullName evidence="5">TIR domain-containing protein</fullName>
    </recommendedName>
</protein>
<proteinExistence type="predicted"/>
<dbReference type="SUPFAM" id="SSF52200">
    <property type="entry name" value="Toll/Interleukin receptor TIR domain"/>
    <property type="match status" value="1"/>
</dbReference>